<protein>
    <submittedName>
        <fullName evidence="1">Uncharacterized protein</fullName>
    </submittedName>
</protein>
<dbReference type="GeneID" id="24921003"/>
<dbReference type="OrthoDB" id="10470800at2759"/>
<keyword evidence="2" id="KW-1185">Reference proteome</keyword>
<organism evidence="1">
    <name type="scientific">Blastocystis hominis</name>
    <dbReference type="NCBI Taxonomy" id="12968"/>
    <lineage>
        <taxon>Eukaryota</taxon>
        <taxon>Sar</taxon>
        <taxon>Stramenopiles</taxon>
        <taxon>Bigyra</taxon>
        <taxon>Opalozoa</taxon>
        <taxon>Opalinata</taxon>
        <taxon>Blastocystidae</taxon>
        <taxon>Blastocystis</taxon>
    </lineage>
</organism>
<dbReference type="RefSeq" id="XP_012898235.1">
    <property type="nucleotide sequence ID" value="XM_013042781.1"/>
</dbReference>
<evidence type="ECO:0000313" key="1">
    <source>
        <dbReference type="EMBL" id="CBK24187.2"/>
    </source>
</evidence>
<dbReference type="AlphaFoldDB" id="D8M7Z8"/>
<evidence type="ECO:0000313" key="2">
    <source>
        <dbReference type="Proteomes" id="UP000008312"/>
    </source>
</evidence>
<dbReference type="Proteomes" id="UP000008312">
    <property type="component" value="Unassembled WGS sequence"/>
</dbReference>
<reference evidence="1" key="1">
    <citation type="submission" date="2010-02" db="EMBL/GenBank/DDBJ databases">
        <title>Sequencing and annotation of the Blastocystis hominis genome.</title>
        <authorList>
            <person name="Wincker P."/>
        </authorList>
    </citation>
    <scope>NUCLEOTIDE SEQUENCE</scope>
    <source>
        <strain evidence="1">Singapore isolate B</strain>
    </source>
</reference>
<sequence length="343" mass="39607">MYPGLEPVVEVDQEELTKKYANCLKLIHLGNYLCTPKVDYSSERKLVEQRSKKKSQKDSDIPDVNVDQFFYWNHLYSARIEMNVMDAMTINQYGSQSNMLLERQLIDVSKKTAFGHMKQNMEKARDMVKNMLGYRKKNKACYQKKNPTPSDFWEFEIRSQFHLTDESGSPSEILHKQISSYIDQGCATYAGELSIGQIPETFASGIEFYLNYIFRVIQVQIPDSDITKAMNTHASMLDALTEYSLGNLMCTLKLIFYILYNPETGILLPNNDRVLEYMLTDLKSWASIMMLRIKGQFPKLGDPVFAVLLNEVIMNAMFVIATPFIQNQVILGNRFLFLHRNEA</sequence>
<accession>D8M7Z8</accession>
<gene>
    <name evidence="1" type="ORF">GSBLH_T00003952001</name>
</gene>
<proteinExistence type="predicted"/>
<name>D8M7Z8_BLAHO</name>
<dbReference type="EMBL" id="FN668683">
    <property type="protein sequence ID" value="CBK24187.2"/>
    <property type="molecule type" value="Genomic_DNA"/>
</dbReference>
<dbReference type="InParanoid" id="D8M7Z8"/>